<keyword evidence="2" id="KW-1185">Reference proteome</keyword>
<dbReference type="AlphaFoldDB" id="A0A1W1IHR2"/>
<evidence type="ECO:0008006" key="3">
    <source>
        <dbReference type="Google" id="ProtNLM"/>
    </source>
</evidence>
<proteinExistence type="predicted"/>
<organism evidence="1 2">
    <name type="scientific">Trichococcus pasteurii</name>
    <dbReference type="NCBI Taxonomy" id="43064"/>
    <lineage>
        <taxon>Bacteria</taxon>
        <taxon>Bacillati</taxon>
        <taxon>Bacillota</taxon>
        <taxon>Bacilli</taxon>
        <taxon>Lactobacillales</taxon>
        <taxon>Carnobacteriaceae</taxon>
        <taxon>Trichococcus</taxon>
    </lineage>
</organism>
<gene>
    <name evidence="1" type="ORF">TPAS_2261</name>
</gene>
<reference evidence="2" key="1">
    <citation type="submission" date="2016-04" db="EMBL/GenBank/DDBJ databases">
        <authorList>
            <person name="Strepis N."/>
        </authorList>
    </citation>
    <scope>NUCLEOTIDE SEQUENCE [LARGE SCALE GENOMIC DNA]</scope>
</reference>
<name>A0A1W1IHR2_9LACT</name>
<dbReference type="Proteomes" id="UP000195985">
    <property type="component" value="Unassembled WGS sequence"/>
</dbReference>
<protein>
    <recommendedName>
        <fullName evidence="3">Nucleic acid-binding ob-fold</fullName>
    </recommendedName>
</protein>
<accession>A0A1W1IHR2</accession>
<dbReference type="EMBL" id="FWEY01000007">
    <property type="protein sequence ID" value="SLM52567.1"/>
    <property type="molecule type" value="Genomic_DNA"/>
</dbReference>
<sequence>MPSAVFPRRKQLTKRTCVRIMMLKDVTDMENGICLKGSVEKIKILKLEETPLIRFTLTVDKQEKQNCLIRAHSLDFLYQVTEGNAIVIYGRKNKRNQVVVQKYHVNQK</sequence>
<evidence type="ECO:0000313" key="1">
    <source>
        <dbReference type="EMBL" id="SLM52567.1"/>
    </source>
</evidence>
<evidence type="ECO:0000313" key="2">
    <source>
        <dbReference type="Proteomes" id="UP000195985"/>
    </source>
</evidence>
<dbReference type="STRING" id="43064.SAMN04488086_10883"/>